<dbReference type="Proteomes" id="UP001320706">
    <property type="component" value="Unassembled WGS sequence"/>
</dbReference>
<accession>A0ACC3SIR4</accession>
<sequence>MSSNRLRRLAKEIQEVQADPGAGVALESYSSAGPTNFDDMTHFKGVFVGPPDTAYEGAKYYVDIRIPSEYPFQPPVMKFTTKIWHPNISSQTGAICLDTLGKAWSPIITLKNALISLQSLLSSPEPKDPQDAEVARMLLTNPKEFEHVAREWAIKYAGAPAGAPGSGSTDAGGSGGVTAESLKEKEERMKEREQAAKVAAYHGYNQQLIDRFTAMGFDVPTVVSAFEYFDIDKRDGEDYELEEEYMGDITARLFNEA</sequence>
<evidence type="ECO:0000313" key="1">
    <source>
        <dbReference type="EMBL" id="KAK8213431.1"/>
    </source>
</evidence>
<dbReference type="EMBL" id="JAMKPW020000011">
    <property type="protein sequence ID" value="KAK8213431.1"/>
    <property type="molecule type" value="Genomic_DNA"/>
</dbReference>
<evidence type="ECO:0000313" key="2">
    <source>
        <dbReference type="Proteomes" id="UP001320706"/>
    </source>
</evidence>
<organism evidence="1 2">
    <name type="scientific">Zalaria obscura</name>
    <dbReference type="NCBI Taxonomy" id="2024903"/>
    <lineage>
        <taxon>Eukaryota</taxon>
        <taxon>Fungi</taxon>
        <taxon>Dikarya</taxon>
        <taxon>Ascomycota</taxon>
        <taxon>Pezizomycotina</taxon>
        <taxon>Dothideomycetes</taxon>
        <taxon>Dothideomycetidae</taxon>
        <taxon>Dothideales</taxon>
        <taxon>Zalariaceae</taxon>
        <taxon>Zalaria</taxon>
    </lineage>
</organism>
<dbReference type="EC" id="2.3.2.23" evidence="1"/>
<reference evidence="1" key="1">
    <citation type="submission" date="2024-02" db="EMBL/GenBank/DDBJ databases">
        <title>Metagenome Assembled Genome of Zalaria obscura JY119.</title>
        <authorList>
            <person name="Vighnesh L."/>
            <person name="Jagadeeshwari U."/>
            <person name="Venkata Ramana C."/>
            <person name="Sasikala C."/>
        </authorList>
    </citation>
    <scope>NUCLEOTIDE SEQUENCE</scope>
    <source>
        <strain evidence="1">JY119</strain>
    </source>
</reference>
<comment type="caution">
    <text evidence="1">The sequence shown here is derived from an EMBL/GenBank/DDBJ whole genome shotgun (WGS) entry which is preliminary data.</text>
</comment>
<proteinExistence type="predicted"/>
<gene>
    <name evidence="1" type="primary">ubc1</name>
    <name evidence="1" type="ORF">M8818_002732</name>
</gene>
<name>A0ACC3SIR4_9PEZI</name>
<keyword evidence="1" id="KW-0808">Transferase</keyword>
<keyword evidence="1" id="KW-0012">Acyltransferase</keyword>
<protein>
    <submittedName>
        <fullName evidence="1">Ubiquitin-conjugating enzyme E2 1</fullName>
        <ecNumber evidence="1">2.3.2.23</ecNumber>
    </submittedName>
</protein>
<keyword evidence="2" id="KW-1185">Reference proteome</keyword>